<dbReference type="RefSeq" id="WP_236031769.1">
    <property type="nucleotide sequence ID" value="NZ_BNJF01000004.1"/>
</dbReference>
<evidence type="ECO:0000313" key="2">
    <source>
        <dbReference type="EMBL" id="GHO49020.1"/>
    </source>
</evidence>
<keyword evidence="3" id="KW-1185">Reference proteome</keyword>
<name>A0A8J3I8Z2_9CHLR</name>
<keyword evidence="2" id="KW-0378">Hydrolase</keyword>
<dbReference type="Proteomes" id="UP000612362">
    <property type="component" value="Unassembled WGS sequence"/>
</dbReference>
<comment type="caution">
    <text evidence="2">The sequence shown here is derived from an EMBL/GenBank/DDBJ whole genome shotgun (WGS) entry which is preliminary data.</text>
</comment>
<dbReference type="EMBL" id="BNJF01000004">
    <property type="protein sequence ID" value="GHO49020.1"/>
    <property type="molecule type" value="Genomic_DNA"/>
</dbReference>
<feature type="chain" id="PRO_5035285746" evidence="1">
    <location>
        <begin position="29"/>
        <end position="388"/>
    </location>
</feature>
<proteinExistence type="predicted"/>
<dbReference type="Pfam" id="PF03663">
    <property type="entry name" value="Glyco_hydro_76"/>
    <property type="match status" value="1"/>
</dbReference>
<dbReference type="InterPro" id="IPR005198">
    <property type="entry name" value="Glyco_hydro_76"/>
</dbReference>
<feature type="signal peptide" evidence="1">
    <location>
        <begin position="1"/>
        <end position="28"/>
    </location>
</feature>
<dbReference type="SUPFAM" id="SSF48208">
    <property type="entry name" value="Six-hairpin glycosidases"/>
    <property type="match status" value="1"/>
</dbReference>
<dbReference type="PANTHER" id="PTHR47791">
    <property type="entry name" value="MEIOTICALLY UP-REGULATED GENE 191 PROTEIN"/>
    <property type="match status" value="1"/>
</dbReference>
<dbReference type="Gene3D" id="1.50.10.20">
    <property type="match status" value="1"/>
</dbReference>
<dbReference type="GO" id="GO:0016787">
    <property type="term" value="F:hydrolase activity"/>
    <property type="evidence" value="ECO:0007669"/>
    <property type="project" value="UniProtKB-KW"/>
</dbReference>
<protein>
    <submittedName>
        <fullName evidence="2">Hydrolase</fullName>
    </submittedName>
</protein>
<dbReference type="InterPro" id="IPR053169">
    <property type="entry name" value="MUG_Protein"/>
</dbReference>
<dbReference type="AlphaFoldDB" id="A0A8J3I8Z2"/>
<organism evidence="2 3">
    <name type="scientific">Ktedonospora formicarum</name>
    <dbReference type="NCBI Taxonomy" id="2778364"/>
    <lineage>
        <taxon>Bacteria</taxon>
        <taxon>Bacillati</taxon>
        <taxon>Chloroflexota</taxon>
        <taxon>Ktedonobacteria</taxon>
        <taxon>Ktedonobacterales</taxon>
        <taxon>Ktedonobacteraceae</taxon>
        <taxon>Ktedonospora</taxon>
    </lineage>
</organism>
<keyword evidence="1" id="KW-0732">Signal</keyword>
<dbReference type="InterPro" id="IPR014512">
    <property type="entry name" value="O_gly_hydro"/>
</dbReference>
<gene>
    <name evidence="2" type="ORF">KSX_71830</name>
</gene>
<dbReference type="PIRSF" id="PIRSF021505">
    <property type="entry name" value="O_gly_hdrol"/>
    <property type="match status" value="1"/>
</dbReference>
<accession>A0A8J3I8Z2</accession>
<evidence type="ECO:0000313" key="3">
    <source>
        <dbReference type="Proteomes" id="UP000612362"/>
    </source>
</evidence>
<sequence>MVRKVIVSTFLLAMSVALVSMTATPAQAKSRKENENRAIASYQAMQKYFYKQDGSYLYAEQYPSASSDNAYSYEWPFSQAHIATIDLSYIPGTGQNYQGDVVDRSQGQERYWNTTGTTGLPGYDSYPRPPYGNGGDKFYDDNEWVGLAKVQLYAMNGDTSALERAKQIFDLVVSGWDTDSSHPAAGGVFWTQATWSNDRNTVSNMPGAELGLRLYQATGNQYYLDWARKMYDWTNAHLLAPNGLYWDHIDLAGNIEKTQWSYNQGVPVGVNVLFYQITGDVTYLHRAKDIANAALAYYGTDNRLYGQPAFFNSIFFKNLLLLQSINHDKRYTETMQAYADKVWDTYRDPATGLFHFNGSQSTQVIEQAAITQIYAVLAWTPAQYRVLY</sequence>
<dbReference type="PANTHER" id="PTHR47791:SF4">
    <property type="entry name" value="(PUTATIVE SECRETED PROTEIN)-RELATED"/>
    <property type="match status" value="1"/>
</dbReference>
<reference evidence="2" key="1">
    <citation type="submission" date="2020-10" db="EMBL/GenBank/DDBJ databases">
        <title>Taxonomic study of unclassified bacteria belonging to the class Ktedonobacteria.</title>
        <authorList>
            <person name="Yabe S."/>
            <person name="Wang C.M."/>
            <person name="Zheng Y."/>
            <person name="Sakai Y."/>
            <person name="Cavaletti L."/>
            <person name="Monciardini P."/>
            <person name="Donadio S."/>
        </authorList>
    </citation>
    <scope>NUCLEOTIDE SEQUENCE</scope>
    <source>
        <strain evidence="2">SOSP1-1</strain>
    </source>
</reference>
<evidence type="ECO:0000256" key="1">
    <source>
        <dbReference type="SAM" id="SignalP"/>
    </source>
</evidence>
<dbReference type="GO" id="GO:0005975">
    <property type="term" value="P:carbohydrate metabolic process"/>
    <property type="evidence" value="ECO:0007669"/>
    <property type="project" value="InterPro"/>
</dbReference>
<dbReference type="InterPro" id="IPR008928">
    <property type="entry name" value="6-hairpin_glycosidase_sf"/>
</dbReference>